<gene>
    <name evidence="3" type="ORF">EC973_008242</name>
</gene>
<dbReference type="OrthoDB" id="414243at2759"/>
<dbReference type="PANTHER" id="PTHR11571">
    <property type="entry name" value="GLUTATHIONE S-TRANSFERASE"/>
    <property type="match status" value="1"/>
</dbReference>
<dbReference type="GO" id="GO:0004364">
    <property type="term" value="F:glutathione transferase activity"/>
    <property type="evidence" value="ECO:0007669"/>
    <property type="project" value="TreeGrafter"/>
</dbReference>
<dbReference type="AlphaFoldDB" id="A0A8H7EUA9"/>
<dbReference type="InterPro" id="IPR004045">
    <property type="entry name" value="Glutathione_S-Trfase_N"/>
</dbReference>
<dbReference type="SUPFAM" id="SSF52833">
    <property type="entry name" value="Thioredoxin-like"/>
    <property type="match status" value="1"/>
</dbReference>
<dbReference type="InterPro" id="IPR050213">
    <property type="entry name" value="GST_superfamily"/>
</dbReference>
<dbReference type="InterPro" id="IPR036282">
    <property type="entry name" value="Glutathione-S-Trfase_C_sf"/>
</dbReference>
<name>A0A8H7EUA9_9FUNG</name>
<sequence length="207" mass="24257">MTDLFPKVTLHYLKIGDKGILGLGENVKLLLEDAGIEHEYIQYTDDEWKPKKQQLLQEGYYFGTVPMLEIEGKKIGKTVPIMRYIAKRLGKYQGSNDEEYQWLDALADTMLDWVKLCSFAMYHGTEERKKRHREVITPGYLDIYEKAYAERNGPYLLGQEISYVDFFMYHRISEEGADYKPYPHIEAFMNAFNERPNIKGYLAKINS</sequence>
<evidence type="ECO:0008006" key="5">
    <source>
        <dbReference type="Google" id="ProtNLM"/>
    </source>
</evidence>
<comment type="caution">
    <text evidence="3">The sequence shown here is derived from an EMBL/GenBank/DDBJ whole genome shotgun (WGS) entry which is preliminary data.</text>
</comment>
<dbReference type="Gene3D" id="3.40.30.10">
    <property type="entry name" value="Glutaredoxin"/>
    <property type="match status" value="1"/>
</dbReference>
<dbReference type="CDD" id="cd03039">
    <property type="entry name" value="GST_N_Sigma_like"/>
    <property type="match status" value="1"/>
</dbReference>
<dbReference type="InterPro" id="IPR010987">
    <property type="entry name" value="Glutathione-S-Trfase_C-like"/>
</dbReference>
<dbReference type="GO" id="GO:0006749">
    <property type="term" value="P:glutathione metabolic process"/>
    <property type="evidence" value="ECO:0007669"/>
    <property type="project" value="TreeGrafter"/>
</dbReference>
<dbReference type="Proteomes" id="UP000605846">
    <property type="component" value="Unassembled WGS sequence"/>
</dbReference>
<protein>
    <recommendedName>
        <fullName evidence="5">Glutathione S-transferase</fullName>
    </recommendedName>
</protein>
<dbReference type="InterPro" id="IPR040079">
    <property type="entry name" value="Glutathione_S-Trfase"/>
</dbReference>
<dbReference type="Pfam" id="PF02798">
    <property type="entry name" value="GST_N"/>
    <property type="match status" value="1"/>
</dbReference>
<dbReference type="EMBL" id="JABAYA010000007">
    <property type="protein sequence ID" value="KAF7731728.1"/>
    <property type="molecule type" value="Genomic_DNA"/>
</dbReference>
<reference evidence="3" key="1">
    <citation type="submission" date="2020-01" db="EMBL/GenBank/DDBJ databases">
        <title>Genome Sequencing of Three Apophysomyces-Like Fungal Strains Confirms a Novel Fungal Genus in the Mucoromycota with divergent Burkholderia-like Endosymbiotic Bacteria.</title>
        <authorList>
            <person name="Stajich J.E."/>
            <person name="Macias A.M."/>
            <person name="Carter-House D."/>
            <person name="Lovett B."/>
            <person name="Kasson L.R."/>
            <person name="Berry K."/>
            <person name="Grigoriev I."/>
            <person name="Chang Y."/>
            <person name="Spatafora J."/>
            <person name="Kasson M.T."/>
        </authorList>
    </citation>
    <scope>NUCLEOTIDE SEQUENCE</scope>
    <source>
        <strain evidence="3">NRRL A-21654</strain>
    </source>
</reference>
<evidence type="ECO:0000313" key="3">
    <source>
        <dbReference type="EMBL" id="KAF7731728.1"/>
    </source>
</evidence>
<dbReference type="InterPro" id="IPR004046">
    <property type="entry name" value="GST_C"/>
</dbReference>
<organism evidence="3 4">
    <name type="scientific">Apophysomyces ossiformis</name>
    <dbReference type="NCBI Taxonomy" id="679940"/>
    <lineage>
        <taxon>Eukaryota</taxon>
        <taxon>Fungi</taxon>
        <taxon>Fungi incertae sedis</taxon>
        <taxon>Mucoromycota</taxon>
        <taxon>Mucoromycotina</taxon>
        <taxon>Mucoromycetes</taxon>
        <taxon>Mucorales</taxon>
        <taxon>Mucorineae</taxon>
        <taxon>Mucoraceae</taxon>
        <taxon>Apophysomyces</taxon>
    </lineage>
</organism>
<dbReference type="CDD" id="cd03192">
    <property type="entry name" value="GST_C_Sigma_like"/>
    <property type="match status" value="1"/>
</dbReference>
<dbReference type="PROSITE" id="PS50404">
    <property type="entry name" value="GST_NTER"/>
    <property type="match status" value="1"/>
</dbReference>
<evidence type="ECO:0000259" key="2">
    <source>
        <dbReference type="PROSITE" id="PS50405"/>
    </source>
</evidence>
<dbReference type="PROSITE" id="PS50405">
    <property type="entry name" value="GST_CTER"/>
    <property type="match status" value="1"/>
</dbReference>
<dbReference type="Gene3D" id="1.20.1050.10">
    <property type="match status" value="1"/>
</dbReference>
<dbReference type="Pfam" id="PF14497">
    <property type="entry name" value="GST_C_3"/>
    <property type="match status" value="1"/>
</dbReference>
<evidence type="ECO:0000259" key="1">
    <source>
        <dbReference type="PROSITE" id="PS50404"/>
    </source>
</evidence>
<dbReference type="SUPFAM" id="SSF47616">
    <property type="entry name" value="GST C-terminal domain-like"/>
    <property type="match status" value="1"/>
</dbReference>
<dbReference type="PANTHER" id="PTHR11571:SF150">
    <property type="entry name" value="GLUTATHIONE S-TRANSFERASE"/>
    <property type="match status" value="1"/>
</dbReference>
<accession>A0A8H7EUA9</accession>
<keyword evidence="4" id="KW-1185">Reference proteome</keyword>
<evidence type="ECO:0000313" key="4">
    <source>
        <dbReference type="Proteomes" id="UP000605846"/>
    </source>
</evidence>
<dbReference type="InterPro" id="IPR036249">
    <property type="entry name" value="Thioredoxin-like_sf"/>
</dbReference>
<dbReference type="SFLD" id="SFLDS00019">
    <property type="entry name" value="Glutathione_Transferase_(cytos"/>
    <property type="match status" value="1"/>
</dbReference>
<feature type="domain" description="GST N-terminal" evidence="1">
    <location>
        <begin position="11"/>
        <end position="93"/>
    </location>
</feature>
<proteinExistence type="predicted"/>
<feature type="domain" description="GST C-terminal" evidence="2">
    <location>
        <begin position="96"/>
        <end position="207"/>
    </location>
</feature>